<accession>A0A1C1Z8B8</accession>
<dbReference type="SUPFAM" id="SSF52540">
    <property type="entry name" value="P-loop containing nucleoside triphosphate hydrolases"/>
    <property type="match status" value="1"/>
</dbReference>
<dbReference type="Proteomes" id="UP000316394">
    <property type="component" value="Chromosome"/>
</dbReference>
<reference evidence="1 2" key="1">
    <citation type="submission" date="2019-07" db="EMBL/GenBank/DDBJ databases">
        <title>Gastrointestinal microbiota of Peromyscus leucopus, the white-footed mouse.</title>
        <authorList>
            <person name="Milovic A."/>
            <person name="Bassam K."/>
            <person name="Barbour A.G."/>
        </authorList>
    </citation>
    <scope>NUCLEOTIDE SEQUENCE [LARGE SCALE GENOMIC DNA]</scope>
    <source>
        <strain evidence="1 2">LL7</strain>
    </source>
</reference>
<dbReference type="Gene3D" id="3.40.50.300">
    <property type="entry name" value="P-loop containing nucleotide triphosphate hydrolases"/>
    <property type="match status" value="2"/>
</dbReference>
<evidence type="ECO:0000313" key="2">
    <source>
        <dbReference type="Proteomes" id="UP000316394"/>
    </source>
</evidence>
<gene>
    <name evidence="1" type="ORF">FOD75_06340</name>
</gene>
<protein>
    <submittedName>
        <fullName evidence="1">Conjugal transfer protein</fullName>
    </submittedName>
</protein>
<sequence length="644" mass="74100">MKKKDIRRYEEANYDLDFLAQVQPQGNMQVHSRYIEMGDGYLTVLRIYRYPAQGLGRFYGVPITNNPNTMSVVSVGTEDQDAIQKKIDTAAGEQYSRISGKNKVFDNLSASGKYKDLVNLLNRMSREHEVVKRLYIRVFVYAATLDELEKRCRKIIHDNHMFRFGRYASEQLDDFQSIFVPTMREKSMINKPAGTPIDAENLTGFYPFNHIKLDDPKGSYYGYTQTRGEVMFDPFQRDDIRTRSFFFVTGNAGMGKSTLLKKMNDDVFSRGAFIRNFDVSSEYTSQTKDQSGVVISLDKPEYLINPFEIFPTEIDDDGTSNEIGSFDRQIDKLKNMFKFFNPQATPDDTTMLDKWLNKFYEKQNIWVANAAKVQPDIKVTNLYLPREAYPTLEDFVLFANEQKRTATSDIRRRPTNIDEISMNRITSTFQSLLTNKGTMFNGITRFPDLSNEQVVTFNLRGLQAQGQNVFNAQVYQVLTLLSGEITKNGLSQRHLLQTGDITEDDAKWYYLNLDEVENLITPHFSFGVEYLASLMEQMRKNNCAITMAAPTIKDLIMNVNSDNPYIIAVQKIFSLFQINFFFQISNDDLPRLKVALGQSTSMAELQGLTTLRRGECLMNINGDRNIRFFVDITNEEKRRYGGGM</sequence>
<organism evidence="1 2">
    <name type="scientific">Limosilactobacillus reuteri</name>
    <name type="common">Lactobacillus reuteri</name>
    <dbReference type="NCBI Taxonomy" id="1598"/>
    <lineage>
        <taxon>Bacteria</taxon>
        <taxon>Bacillati</taxon>
        <taxon>Bacillota</taxon>
        <taxon>Bacilli</taxon>
        <taxon>Lactobacillales</taxon>
        <taxon>Lactobacillaceae</taxon>
        <taxon>Limosilactobacillus</taxon>
    </lineage>
</organism>
<evidence type="ECO:0000313" key="1">
    <source>
        <dbReference type="EMBL" id="QDR72729.1"/>
    </source>
</evidence>
<dbReference type="AlphaFoldDB" id="A0A1C1Z8B8"/>
<dbReference type="RefSeq" id="WP_020843042.1">
    <property type="nucleotide sequence ID" value="NZ_CP041676.1"/>
</dbReference>
<name>A0A1C1Z8B8_LIMRT</name>
<dbReference type="InterPro" id="IPR027417">
    <property type="entry name" value="P-loop_NTPase"/>
</dbReference>
<proteinExistence type="predicted"/>
<dbReference type="EMBL" id="CP041676">
    <property type="protein sequence ID" value="QDR72729.1"/>
    <property type="molecule type" value="Genomic_DNA"/>
</dbReference>